<sequence length="496" mass="53990">MEPSLTLDRFCDLATRFAVVPLAVAVLGDIHTPVSVFDQLVGTDEGFLLESVEGGERWGRWSFIGWDPAFTVSARNGITTCSDPGVDIPEGDPLEVLESLIGRYTVPPWDEIGVHVPRPPLHSGAVGYLSYDTVRYIETLPNRPPDDRGLPEMLWQFVGGLAAFDRLTNSITLIRNVFVGDDPEADYLEAVRHLDVAIERLTVSPSIAVGSVLEFDELPETTQTIERDVFMAVVDRAITEIRDGEVFQVVPSIRFAAEFNGDTLAVYRALRIVNPSPYMFLLQSGEVSIAGSSPELMSRVRDGVVYSRPIAGTRPRGATDEEDRSLEAELLADPKERAEHVMLIDLARNDLGKVSTFGSVVVDDLMVIERYSHVMHIVSGVSGELVDGIGLVDVLRATFPHGTVSGAPKVRAMELIDEFEPVARGPYAGAVGYLDFSGNMDTAIALRTCVMKGSTAWVQAGAGIVVDSDAAREYDECVNKARAVLAAIAASRELER</sequence>
<evidence type="ECO:0000256" key="2">
    <source>
        <dbReference type="ARBA" id="ARBA00011575"/>
    </source>
</evidence>
<dbReference type="PANTHER" id="PTHR11236">
    <property type="entry name" value="AMINOBENZOATE/ANTHRANILATE SYNTHASE"/>
    <property type="match status" value="1"/>
</dbReference>
<dbReference type="Gene3D" id="3.60.120.10">
    <property type="entry name" value="Anthranilate synthase"/>
    <property type="match status" value="1"/>
</dbReference>
<evidence type="ECO:0000259" key="10">
    <source>
        <dbReference type="Pfam" id="PF04715"/>
    </source>
</evidence>
<keyword evidence="6 11" id="KW-0456">Lyase</keyword>
<feature type="domain" description="Chorismate-utilising enzyme C-terminal" evidence="9">
    <location>
        <begin position="227"/>
        <end position="480"/>
    </location>
</feature>
<dbReference type="GO" id="GO:0004049">
    <property type="term" value="F:anthranilate synthase activity"/>
    <property type="evidence" value="ECO:0007669"/>
    <property type="project" value="UniProtKB-EC"/>
</dbReference>
<dbReference type="InterPro" id="IPR019999">
    <property type="entry name" value="Anth_synth_I-like"/>
</dbReference>
<protein>
    <recommendedName>
        <fullName evidence="3">Anthranilate synthase component 1</fullName>
    </recommendedName>
</protein>
<dbReference type="InterPro" id="IPR015890">
    <property type="entry name" value="Chorismate_C"/>
</dbReference>
<feature type="domain" description="Anthranilate synthase component I N-terminal" evidence="10">
    <location>
        <begin position="29"/>
        <end position="173"/>
    </location>
</feature>
<dbReference type="InterPro" id="IPR005801">
    <property type="entry name" value="ADC_synthase"/>
</dbReference>
<evidence type="ECO:0000256" key="7">
    <source>
        <dbReference type="ARBA" id="ARBA00025634"/>
    </source>
</evidence>
<organism evidence="11">
    <name type="scientific">hydrothermal vent metagenome</name>
    <dbReference type="NCBI Taxonomy" id="652676"/>
    <lineage>
        <taxon>unclassified sequences</taxon>
        <taxon>metagenomes</taxon>
        <taxon>ecological metagenomes</taxon>
    </lineage>
</organism>
<evidence type="ECO:0000256" key="4">
    <source>
        <dbReference type="ARBA" id="ARBA00022723"/>
    </source>
</evidence>
<gene>
    <name evidence="11" type="ORF">MNBD_ACTINO01-698</name>
</gene>
<dbReference type="InterPro" id="IPR006805">
    <property type="entry name" value="Anth_synth_I_N"/>
</dbReference>
<dbReference type="PANTHER" id="PTHR11236:SF48">
    <property type="entry name" value="ISOCHORISMATE SYNTHASE MENF"/>
    <property type="match status" value="1"/>
</dbReference>
<comment type="subunit">
    <text evidence="2">Heterotetramer consisting of two non-identical subunits: a beta subunit (TrpG) and a large alpha subunit (TrpE).</text>
</comment>
<dbReference type="GO" id="GO:0000162">
    <property type="term" value="P:L-tryptophan biosynthetic process"/>
    <property type="evidence" value="ECO:0007669"/>
    <property type="project" value="TreeGrafter"/>
</dbReference>
<evidence type="ECO:0000256" key="1">
    <source>
        <dbReference type="ARBA" id="ARBA00001946"/>
    </source>
</evidence>
<dbReference type="EMBL" id="UOEI01000281">
    <property type="protein sequence ID" value="VAW00318.1"/>
    <property type="molecule type" value="Genomic_DNA"/>
</dbReference>
<keyword evidence="4" id="KW-0479">Metal-binding</keyword>
<comment type="function">
    <text evidence="7">Part of a heterotetrameric complex that catalyzes the two-step biosynthesis of anthranilate, an intermediate in the biosynthesis of L-tryptophan. In the first step, the glutamine-binding beta subunit (TrpG) of anthranilate synthase (AS) provides the glutamine amidotransferase activity which generates ammonia as a substrate that, along with chorismate, is used in the second step, catalyzed by the large alpha subunit of AS (TrpE) to produce anthranilate. In the absence of TrpG, TrpE can synthesize anthranilate directly from chorismate and high concentrations of ammonia.</text>
</comment>
<keyword evidence="5" id="KW-0460">Magnesium</keyword>
<reference evidence="11" key="1">
    <citation type="submission" date="2018-06" db="EMBL/GenBank/DDBJ databases">
        <authorList>
            <person name="Zhirakovskaya E."/>
        </authorList>
    </citation>
    <scope>NUCLEOTIDE SEQUENCE</scope>
</reference>
<dbReference type="Pfam" id="PF00425">
    <property type="entry name" value="Chorismate_bind"/>
    <property type="match status" value="1"/>
</dbReference>
<name>A0A3B0S5Y1_9ZZZZ</name>
<evidence type="ECO:0000256" key="3">
    <source>
        <dbReference type="ARBA" id="ARBA00020653"/>
    </source>
</evidence>
<comment type="cofactor">
    <cofactor evidence="1">
        <name>Mg(2+)</name>
        <dbReference type="ChEBI" id="CHEBI:18420"/>
    </cofactor>
</comment>
<evidence type="ECO:0000256" key="8">
    <source>
        <dbReference type="ARBA" id="ARBA00047683"/>
    </source>
</evidence>
<accession>A0A3B0S5Y1</accession>
<dbReference type="GO" id="GO:0046872">
    <property type="term" value="F:metal ion binding"/>
    <property type="evidence" value="ECO:0007669"/>
    <property type="project" value="UniProtKB-KW"/>
</dbReference>
<evidence type="ECO:0000256" key="6">
    <source>
        <dbReference type="ARBA" id="ARBA00023239"/>
    </source>
</evidence>
<dbReference type="SUPFAM" id="SSF56322">
    <property type="entry name" value="ADC synthase"/>
    <property type="match status" value="1"/>
</dbReference>
<dbReference type="AlphaFoldDB" id="A0A3B0S5Y1"/>
<dbReference type="Pfam" id="PF04715">
    <property type="entry name" value="Anth_synt_I_N"/>
    <property type="match status" value="1"/>
</dbReference>
<dbReference type="PRINTS" id="PR00095">
    <property type="entry name" value="ANTSNTHASEI"/>
</dbReference>
<evidence type="ECO:0000259" key="9">
    <source>
        <dbReference type="Pfam" id="PF00425"/>
    </source>
</evidence>
<evidence type="ECO:0000256" key="5">
    <source>
        <dbReference type="ARBA" id="ARBA00022842"/>
    </source>
</evidence>
<comment type="catalytic activity">
    <reaction evidence="8">
        <text>chorismate + L-glutamine = anthranilate + pyruvate + L-glutamate + H(+)</text>
        <dbReference type="Rhea" id="RHEA:21732"/>
        <dbReference type="ChEBI" id="CHEBI:15361"/>
        <dbReference type="ChEBI" id="CHEBI:15378"/>
        <dbReference type="ChEBI" id="CHEBI:16567"/>
        <dbReference type="ChEBI" id="CHEBI:29748"/>
        <dbReference type="ChEBI" id="CHEBI:29985"/>
        <dbReference type="ChEBI" id="CHEBI:58359"/>
        <dbReference type="EC" id="4.1.3.27"/>
    </reaction>
</comment>
<proteinExistence type="predicted"/>
<evidence type="ECO:0000313" key="11">
    <source>
        <dbReference type="EMBL" id="VAW00318.1"/>
    </source>
</evidence>